<dbReference type="Pfam" id="PF00575">
    <property type="entry name" value="S1"/>
    <property type="match status" value="1"/>
</dbReference>
<dbReference type="AlphaFoldDB" id="I1HH68"/>
<evidence type="ECO:0000256" key="1">
    <source>
        <dbReference type="SAM" id="MobiDB-lite"/>
    </source>
</evidence>
<dbReference type="GO" id="GO:0003723">
    <property type="term" value="F:RNA binding"/>
    <property type="evidence" value="ECO:0000318"/>
    <property type="project" value="GO_Central"/>
</dbReference>
<organism evidence="3">
    <name type="scientific">Brachypodium distachyon</name>
    <name type="common">Purple false brome</name>
    <name type="synonym">Trachynia distachya</name>
    <dbReference type="NCBI Taxonomy" id="15368"/>
    <lineage>
        <taxon>Eukaryota</taxon>
        <taxon>Viridiplantae</taxon>
        <taxon>Streptophyta</taxon>
        <taxon>Embryophyta</taxon>
        <taxon>Tracheophyta</taxon>
        <taxon>Spermatophyta</taxon>
        <taxon>Magnoliopsida</taxon>
        <taxon>Liliopsida</taxon>
        <taxon>Poales</taxon>
        <taxon>Poaceae</taxon>
        <taxon>BOP clade</taxon>
        <taxon>Pooideae</taxon>
        <taxon>Stipodae</taxon>
        <taxon>Brachypodieae</taxon>
        <taxon>Brachypodium</taxon>
    </lineage>
</organism>
<dbReference type="InterPro" id="IPR003029">
    <property type="entry name" value="S1_domain"/>
</dbReference>
<dbReference type="GeneID" id="100833069"/>
<evidence type="ECO:0000313" key="5">
    <source>
        <dbReference type="Proteomes" id="UP000008810"/>
    </source>
</evidence>
<dbReference type="EnsemblPlants" id="KQK05198">
    <property type="protein sequence ID" value="KQK05198"/>
    <property type="gene ID" value="BRADI_2g18650v3"/>
</dbReference>
<dbReference type="OrthoDB" id="1918363at2759"/>
<protein>
    <recommendedName>
        <fullName evidence="2">S1 motif domain-containing protein</fullName>
    </recommendedName>
</protein>
<evidence type="ECO:0000313" key="4">
    <source>
        <dbReference type="EnsemblPlants" id="KQK05198"/>
    </source>
</evidence>
<reference evidence="4" key="3">
    <citation type="submission" date="2018-08" db="UniProtKB">
        <authorList>
            <consortium name="EnsemblPlants"/>
        </authorList>
    </citation>
    <scope>IDENTIFICATION</scope>
    <source>
        <strain evidence="4">cv. Bd21</strain>
    </source>
</reference>
<dbReference type="PANTHER" id="PTHR15838:SF2">
    <property type="entry name" value="OS05G0535800 PROTEIN"/>
    <property type="match status" value="1"/>
</dbReference>
<dbReference type="HOGENOM" id="CLU_026267_0_0_1"/>
<feature type="compositionally biased region" description="Low complexity" evidence="1">
    <location>
        <begin position="1"/>
        <end position="17"/>
    </location>
</feature>
<keyword evidence="5" id="KW-1185">Reference proteome</keyword>
<dbReference type="KEGG" id="bdi:100833069"/>
<dbReference type="OMA" id="EMHVCIT"/>
<dbReference type="Gene3D" id="2.40.50.140">
    <property type="entry name" value="Nucleic acid-binding proteins"/>
    <property type="match status" value="1"/>
</dbReference>
<dbReference type="RefSeq" id="XP_003568017.1">
    <property type="nucleotide sequence ID" value="XM_003567969.4"/>
</dbReference>
<dbReference type="CDD" id="cd04465">
    <property type="entry name" value="S1_RPS1_repeat_ec2_hs2"/>
    <property type="match status" value="1"/>
</dbReference>
<proteinExistence type="predicted"/>
<dbReference type="EMBL" id="CM000881">
    <property type="protein sequence ID" value="KQK05198.1"/>
    <property type="molecule type" value="Genomic_DNA"/>
</dbReference>
<dbReference type="Gramene" id="KQK05198">
    <property type="protein sequence ID" value="KQK05198"/>
    <property type="gene ID" value="BRADI_2g18650v3"/>
</dbReference>
<accession>I1HH68</accession>
<dbReference type="InterPro" id="IPR012340">
    <property type="entry name" value="NA-bd_OB-fold"/>
</dbReference>
<dbReference type="PANTHER" id="PTHR15838">
    <property type="entry name" value="NUCLEOLAR PROTEIN OF 40 KDA"/>
    <property type="match status" value="1"/>
</dbReference>
<dbReference type="GO" id="GO:0043489">
    <property type="term" value="P:RNA stabilization"/>
    <property type="evidence" value="ECO:0000318"/>
    <property type="project" value="GO_Central"/>
</dbReference>
<dbReference type="eggNOG" id="ENOG502QTBZ">
    <property type="taxonomic scope" value="Eukaryota"/>
</dbReference>
<dbReference type="Proteomes" id="UP000008810">
    <property type="component" value="Chromosome 2"/>
</dbReference>
<feature type="region of interest" description="Disordered" evidence="1">
    <location>
        <begin position="1"/>
        <end position="73"/>
    </location>
</feature>
<dbReference type="STRING" id="15368.I1HH68"/>
<evidence type="ECO:0000313" key="3">
    <source>
        <dbReference type="EMBL" id="KQK05198.1"/>
    </source>
</evidence>
<evidence type="ECO:0000259" key="2">
    <source>
        <dbReference type="PROSITE" id="PS50126"/>
    </source>
</evidence>
<reference evidence="3" key="2">
    <citation type="submission" date="2017-06" db="EMBL/GenBank/DDBJ databases">
        <title>WGS assembly of Brachypodium distachyon.</title>
        <authorList>
            <consortium name="The International Brachypodium Initiative"/>
            <person name="Lucas S."/>
            <person name="Harmon-Smith M."/>
            <person name="Lail K."/>
            <person name="Tice H."/>
            <person name="Grimwood J."/>
            <person name="Bruce D."/>
            <person name="Barry K."/>
            <person name="Shu S."/>
            <person name="Lindquist E."/>
            <person name="Wang M."/>
            <person name="Pitluck S."/>
            <person name="Vogel J.P."/>
            <person name="Garvin D.F."/>
            <person name="Mockler T.C."/>
            <person name="Schmutz J."/>
            <person name="Rokhsar D."/>
            <person name="Bevan M.W."/>
        </authorList>
    </citation>
    <scope>NUCLEOTIDE SEQUENCE</scope>
    <source>
        <strain evidence="3">Bd21</strain>
    </source>
</reference>
<dbReference type="SMART" id="SM00316">
    <property type="entry name" value="S1"/>
    <property type="match status" value="3"/>
</dbReference>
<feature type="domain" description="S1 motif" evidence="2">
    <location>
        <begin position="360"/>
        <end position="429"/>
    </location>
</feature>
<sequence length="512" mass="54897">MPPPSLLSLLPAASLSPRSRRARREAPTASDRLHYSRLPVLSARAPSPPHSLSSTSSVGGGGGGGGDELHLLDKPFPSALAEEDEDDPEPEPAPALSQGEALAPYLNFFQVKGGDGSECAAAVRSSVDDASEDGDDAGGRGVIYYDPKPGDLVVGVVVGGDWRALDVDVGAGGEPALMLAKEAAPVSAVELGYLACDVASSGGGASEFAAEGRVGVVVSGREGSVTARRSGKDKGAPVVGVGMVVFAEVLGRTLGGRPLLSARRLFRRVAWHRVRQIKQLNLPIMVKVFEWNAGGLISRIEGLRAFLPKAEMMRRPRNFTDLKNNVGRQIHVCITRTDERTNELIISEKEAWAMAYLREGALLEGTVRKLFPYGAQIRIGETNRGGLLHISKITHGQLRSVSDVLKVGERVKALVIKSTAPDRIALSIKDLESEPGLFLSDKEKVFSEAEEMAQRYRDQISETPRSDGSGSSCNHDAIAFEDEAESYANWKWLKFIKSDEVNLNPSDTRSGL</sequence>
<gene>
    <name evidence="4" type="primary">LOC100833069</name>
    <name evidence="3" type="ORF">BRADI_2g18650v3</name>
</gene>
<reference evidence="3 4" key="1">
    <citation type="journal article" date="2010" name="Nature">
        <title>Genome sequencing and analysis of the model grass Brachypodium distachyon.</title>
        <authorList>
            <consortium name="International Brachypodium Initiative"/>
        </authorList>
    </citation>
    <scope>NUCLEOTIDE SEQUENCE [LARGE SCALE GENOMIC DNA]</scope>
    <source>
        <strain evidence="3">Bd21</strain>
        <strain evidence="4">cv. Bd21</strain>
    </source>
</reference>
<dbReference type="PROSITE" id="PS50126">
    <property type="entry name" value="S1"/>
    <property type="match status" value="1"/>
</dbReference>
<dbReference type="SUPFAM" id="SSF50249">
    <property type="entry name" value="Nucleic acid-binding proteins"/>
    <property type="match status" value="2"/>
</dbReference>
<name>I1HH68_BRADI</name>